<proteinExistence type="predicted"/>
<dbReference type="GO" id="GO:0016491">
    <property type="term" value="F:oxidoreductase activity"/>
    <property type="evidence" value="ECO:0007669"/>
    <property type="project" value="UniProtKB-KW"/>
</dbReference>
<comment type="caution">
    <text evidence="3">The sequence shown here is derived from an EMBL/GenBank/DDBJ whole genome shotgun (WGS) entry which is preliminary data.</text>
</comment>
<dbReference type="CDD" id="cd05327">
    <property type="entry name" value="retinol-DH_like_SDR_c_like"/>
    <property type="match status" value="1"/>
</dbReference>
<dbReference type="PANTHER" id="PTHR43157">
    <property type="entry name" value="PHOSPHATIDYLINOSITOL-GLYCAN BIOSYNTHESIS CLASS F PROTEIN-RELATED"/>
    <property type="match status" value="1"/>
</dbReference>
<keyword evidence="4" id="KW-1185">Reference proteome</keyword>
<keyword evidence="2" id="KW-0732">Signal</keyword>
<evidence type="ECO:0000256" key="1">
    <source>
        <dbReference type="ARBA" id="ARBA00023002"/>
    </source>
</evidence>
<dbReference type="PANTHER" id="PTHR43157:SF31">
    <property type="entry name" value="PHOSPHATIDYLINOSITOL-GLYCAN BIOSYNTHESIS CLASS F PROTEIN"/>
    <property type="match status" value="1"/>
</dbReference>
<sequence>MWLLWIIFILFAIKIFNKLSTGRCYDDNVMSGKVVVVTGASGGIGFETALELARRGAKLTIACRNHEKGEKAVRRMVKITKNQKIRFIHLDLTSLASVRKFVEELKATEVKVDVLINNAGAICTTRERTEDGLLKDLQINYLGPFLLTVLMIPLLRKAAPSRVVVVSSSWHKFGTIKDLNSKKYGYIQSYANTKLCNIFFSKELARRLEDTGISVNTLNPGLVNTSLYRSSNVLEKLRSLLLYAFFKTPKEGAQTSVYLAVSYDCDQVTGEYFEECRRSKASYKADDKESAVKLWLISQELVKLTPEEMNKCFSEANS</sequence>
<dbReference type="Pfam" id="PF00106">
    <property type="entry name" value="adh_short"/>
    <property type="match status" value="1"/>
</dbReference>
<dbReference type="PRINTS" id="PR00081">
    <property type="entry name" value="GDHRDH"/>
</dbReference>
<feature type="signal peptide" evidence="2">
    <location>
        <begin position="1"/>
        <end position="22"/>
    </location>
</feature>
<dbReference type="SUPFAM" id="SSF51735">
    <property type="entry name" value="NAD(P)-binding Rossmann-fold domains"/>
    <property type="match status" value="1"/>
</dbReference>
<feature type="chain" id="PRO_5043448790" evidence="2">
    <location>
        <begin position="23"/>
        <end position="318"/>
    </location>
</feature>
<name>A0AAU9U6V8_EUPED</name>
<evidence type="ECO:0000313" key="4">
    <source>
        <dbReference type="Proteomes" id="UP001153954"/>
    </source>
</evidence>
<reference evidence="3" key="1">
    <citation type="submission" date="2022-03" db="EMBL/GenBank/DDBJ databases">
        <authorList>
            <person name="Tunstrom K."/>
        </authorList>
    </citation>
    <scope>NUCLEOTIDE SEQUENCE</scope>
</reference>
<dbReference type="InterPro" id="IPR036291">
    <property type="entry name" value="NAD(P)-bd_dom_sf"/>
</dbReference>
<accession>A0AAU9U6V8</accession>
<protein>
    <submittedName>
        <fullName evidence="3">Uncharacterized protein</fullName>
    </submittedName>
</protein>
<gene>
    <name evidence="3" type="ORF">EEDITHA_LOCUS9110</name>
</gene>
<dbReference type="InterPro" id="IPR002347">
    <property type="entry name" value="SDR_fam"/>
</dbReference>
<dbReference type="EMBL" id="CAKOGL010000013">
    <property type="protein sequence ID" value="CAH2093444.1"/>
    <property type="molecule type" value="Genomic_DNA"/>
</dbReference>
<evidence type="ECO:0000313" key="3">
    <source>
        <dbReference type="EMBL" id="CAH2093444.1"/>
    </source>
</evidence>
<organism evidence="3 4">
    <name type="scientific">Euphydryas editha</name>
    <name type="common">Edith's checkerspot</name>
    <dbReference type="NCBI Taxonomy" id="104508"/>
    <lineage>
        <taxon>Eukaryota</taxon>
        <taxon>Metazoa</taxon>
        <taxon>Ecdysozoa</taxon>
        <taxon>Arthropoda</taxon>
        <taxon>Hexapoda</taxon>
        <taxon>Insecta</taxon>
        <taxon>Pterygota</taxon>
        <taxon>Neoptera</taxon>
        <taxon>Endopterygota</taxon>
        <taxon>Lepidoptera</taxon>
        <taxon>Glossata</taxon>
        <taxon>Ditrysia</taxon>
        <taxon>Papilionoidea</taxon>
        <taxon>Nymphalidae</taxon>
        <taxon>Nymphalinae</taxon>
        <taxon>Euphydryas</taxon>
    </lineage>
</organism>
<dbReference type="Proteomes" id="UP001153954">
    <property type="component" value="Unassembled WGS sequence"/>
</dbReference>
<evidence type="ECO:0000256" key="2">
    <source>
        <dbReference type="SAM" id="SignalP"/>
    </source>
</evidence>
<dbReference type="AlphaFoldDB" id="A0AAU9U6V8"/>
<keyword evidence="1" id="KW-0560">Oxidoreductase</keyword>
<dbReference type="Gene3D" id="3.40.50.720">
    <property type="entry name" value="NAD(P)-binding Rossmann-like Domain"/>
    <property type="match status" value="1"/>
</dbReference>